<evidence type="ECO:0000256" key="4">
    <source>
        <dbReference type="ARBA" id="ARBA00023002"/>
    </source>
</evidence>
<sequence>MISLSNVGIITIAFVLFRFSRFLYTALSSGNLLRYRHNGSYALVTGSTDGIGKELLFALADRGFNVILHGRNPAKIEAVRKEVEARFPQTKLETVLADACTADPAEVAERIAHLPVSVLINNAGIGTFDGDMLFLNTASQEQVQTMMSTNVWFPTLLTRAMIPRLAQPALVVNVSSVVSEFAPPGLVVYGSTKTFLNTLTAGVRREVARQGMDITIQTLQVGSVTTGPTLAAAGPMSPAPDVYAQYVLDRIGGKQELVMGYPMHWVPYGAATFLPAPVLEIIFNVMMSMRKKAAGRTKFKAQ</sequence>
<dbReference type="GO" id="GO:0016491">
    <property type="term" value="F:oxidoreductase activity"/>
    <property type="evidence" value="ECO:0007669"/>
    <property type="project" value="UniProtKB-KW"/>
</dbReference>
<organism evidence="7 8">
    <name type="scientific">Botryobasidium botryosum (strain FD-172 SS1)</name>
    <dbReference type="NCBI Taxonomy" id="930990"/>
    <lineage>
        <taxon>Eukaryota</taxon>
        <taxon>Fungi</taxon>
        <taxon>Dikarya</taxon>
        <taxon>Basidiomycota</taxon>
        <taxon>Agaricomycotina</taxon>
        <taxon>Agaricomycetes</taxon>
        <taxon>Cantharellales</taxon>
        <taxon>Botryobasidiaceae</taxon>
        <taxon>Botryobasidium</taxon>
    </lineage>
</organism>
<dbReference type="EMBL" id="KL198047">
    <property type="protein sequence ID" value="KDQ12954.1"/>
    <property type="molecule type" value="Genomic_DNA"/>
</dbReference>
<dbReference type="PRINTS" id="PR00081">
    <property type="entry name" value="GDHRDH"/>
</dbReference>
<accession>A0A067MBM1</accession>
<comment type="subcellular location">
    <subcellularLocation>
        <location evidence="1">Endoplasmic reticulum</location>
    </subcellularLocation>
</comment>
<dbReference type="HOGENOM" id="CLU_010194_38_2_1"/>
<proteinExistence type="inferred from homology"/>
<dbReference type="GO" id="GO:0005783">
    <property type="term" value="C:endoplasmic reticulum"/>
    <property type="evidence" value="ECO:0007669"/>
    <property type="project" value="UniProtKB-SubCell"/>
</dbReference>
<evidence type="ECO:0000256" key="3">
    <source>
        <dbReference type="ARBA" id="ARBA00022857"/>
    </source>
</evidence>
<feature type="transmembrane region" description="Helical" evidence="6">
    <location>
        <begin position="265"/>
        <end position="286"/>
    </location>
</feature>
<dbReference type="InterPro" id="IPR020904">
    <property type="entry name" value="Sc_DH/Rdtase_CS"/>
</dbReference>
<dbReference type="InterPro" id="IPR036291">
    <property type="entry name" value="NAD(P)-bd_dom_sf"/>
</dbReference>
<keyword evidence="6" id="KW-0472">Membrane</keyword>
<protein>
    <submittedName>
        <fullName evidence="7">Uncharacterized protein</fullName>
    </submittedName>
</protein>
<dbReference type="Proteomes" id="UP000027195">
    <property type="component" value="Unassembled WGS sequence"/>
</dbReference>
<dbReference type="InParanoid" id="A0A067MBM1"/>
<evidence type="ECO:0000313" key="7">
    <source>
        <dbReference type="EMBL" id="KDQ12954.1"/>
    </source>
</evidence>
<dbReference type="FunCoup" id="A0A067MBM1">
    <property type="interactions" value="470"/>
</dbReference>
<evidence type="ECO:0000256" key="5">
    <source>
        <dbReference type="RuleBase" id="RU000363"/>
    </source>
</evidence>
<dbReference type="InterPro" id="IPR002347">
    <property type="entry name" value="SDR_fam"/>
</dbReference>
<dbReference type="PANTHER" id="PTHR43899">
    <property type="entry name" value="RH59310P"/>
    <property type="match status" value="1"/>
</dbReference>
<dbReference type="Pfam" id="PF00106">
    <property type="entry name" value="adh_short"/>
    <property type="match status" value="1"/>
</dbReference>
<comment type="similarity">
    <text evidence="2 5">Belongs to the short-chain dehydrogenases/reductases (SDR) family.</text>
</comment>
<keyword evidence="6" id="KW-1133">Transmembrane helix</keyword>
<keyword evidence="8" id="KW-1185">Reference proteome</keyword>
<dbReference type="PIRSF" id="PIRSF000126">
    <property type="entry name" value="11-beta-HSD1"/>
    <property type="match status" value="1"/>
</dbReference>
<name>A0A067MBM1_BOTB1</name>
<keyword evidence="4" id="KW-0560">Oxidoreductase</keyword>
<evidence type="ECO:0000256" key="1">
    <source>
        <dbReference type="ARBA" id="ARBA00004240"/>
    </source>
</evidence>
<dbReference type="STRING" id="930990.A0A067MBM1"/>
<keyword evidence="3" id="KW-0521">NADP</keyword>
<evidence type="ECO:0000313" key="8">
    <source>
        <dbReference type="Proteomes" id="UP000027195"/>
    </source>
</evidence>
<dbReference type="AlphaFoldDB" id="A0A067MBM1"/>
<dbReference type="SUPFAM" id="SSF51735">
    <property type="entry name" value="NAD(P)-binding Rossmann-fold domains"/>
    <property type="match status" value="1"/>
</dbReference>
<evidence type="ECO:0000256" key="6">
    <source>
        <dbReference type="SAM" id="Phobius"/>
    </source>
</evidence>
<dbReference type="PROSITE" id="PS00061">
    <property type="entry name" value="ADH_SHORT"/>
    <property type="match status" value="1"/>
</dbReference>
<dbReference type="OrthoDB" id="47007at2759"/>
<dbReference type="InterPro" id="IPR051019">
    <property type="entry name" value="VLCFA-Steroid_DH"/>
</dbReference>
<dbReference type="PANTHER" id="PTHR43899:SF13">
    <property type="entry name" value="RH59310P"/>
    <property type="match status" value="1"/>
</dbReference>
<dbReference type="PRINTS" id="PR00080">
    <property type="entry name" value="SDRFAMILY"/>
</dbReference>
<gene>
    <name evidence="7" type="ORF">BOTBODRAFT_34099</name>
</gene>
<dbReference type="Gene3D" id="3.40.50.720">
    <property type="entry name" value="NAD(P)-binding Rossmann-like Domain"/>
    <property type="match status" value="1"/>
</dbReference>
<keyword evidence="6" id="KW-0812">Transmembrane</keyword>
<evidence type="ECO:0000256" key="2">
    <source>
        <dbReference type="ARBA" id="ARBA00006484"/>
    </source>
</evidence>
<reference evidence="8" key="1">
    <citation type="journal article" date="2014" name="Proc. Natl. Acad. Sci. U.S.A.">
        <title>Extensive sampling of basidiomycete genomes demonstrates inadequacy of the white-rot/brown-rot paradigm for wood decay fungi.</title>
        <authorList>
            <person name="Riley R."/>
            <person name="Salamov A.A."/>
            <person name="Brown D.W."/>
            <person name="Nagy L.G."/>
            <person name="Floudas D."/>
            <person name="Held B.W."/>
            <person name="Levasseur A."/>
            <person name="Lombard V."/>
            <person name="Morin E."/>
            <person name="Otillar R."/>
            <person name="Lindquist E.A."/>
            <person name="Sun H."/>
            <person name="LaButti K.M."/>
            <person name="Schmutz J."/>
            <person name="Jabbour D."/>
            <person name="Luo H."/>
            <person name="Baker S.E."/>
            <person name="Pisabarro A.G."/>
            <person name="Walton J.D."/>
            <person name="Blanchette R.A."/>
            <person name="Henrissat B."/>
            <person name="Martin F."/>
            <person name="Cullen D."/>
            <person name="Hibbett D.S."/>
            <person name="Grigoriev I.V."/>
        </authorList>
    </citation>
    <scope>NUCLEOTIDE SEQUENCE [LARGE SCALE GENOMIC DNA]</scope>
    <source>
        <strain evidence="8">FD-172 SS1</strain>
    </source>
</reference>